<dbReference type="InterPro" id="IPR008969">
    <property type="entry name" value="CarboxyPept-like_regulatory"/>
</dbReference>
<dbReference type="Gene3D" id="3.30.1150.10">
    <property type="match status" value="1"/>
</dbReference>
<feature type="domain" description="TonB C-terminal" evidence="1">
    <location>
        <begin position="208"/>
        <end position="300"/>
    </location>
</feature>
<dbReference type="GO" id="GO:0031992">
    <property type="term" value="F:energy transducer activity"/>
    <property type="evidence" value="ECO:0007669"/>
    <property type="project" value="TreeGrafter"/>
</dbReference>
<evidence type="ECO:0000259" key="1">
    <source>
        <dbReference type="PROSITE" id="PS52015"/>
    </source>
</evidence>
<dbReference type="GO" id="GO:0055085">
    <property type="term" value="P:transmembrane transport"/>
    <property type="evidence" value="ECO:0007669"/>
    <property type="project" value="InterPro"/>
</dbReference>
<dbReference type="InterPro" id="IPR037682">
    <property type="entry name" value="TonB_C"/>
</dbReference>
<protein>
    <recommendedName>
        <fullName evidence="1">TonB C-terminal domain-containing protein</fullName>
    </recommendedName>
</protein>
<evidence type="ECO:0000313" key="2">
    <source>
        <dbReference type="EMBL" id="SBW02536.1"/>
    </source>
</evidence>
<dbReference type="Pfam" id="PF13715">
    <property type="entry name" value="CarbopepD_reg_2"/>
    <property type="match status" value="1"/>
</dbReference>
<dbReference type="EMBL" id="FLUM01000003">
    <property type="protein sequence ID" value="SBW02536.1"/>
    <property type="molecule type" value="Genomic_DNA"/>
</dbReference>
<dbReference type="RefSeq" id="WP_296942125.1">
    <property type="nucleotide sequence ID" value="NZ_LT599032.1"/>
</dbReference>
<dbReference type="InterPro" id="IPR051045">
    <property type="entry name" value="TonB-dependent_transducer"/>
</dbReference>
<dbReference type="PANTHER" id="PTHR33446">
    <property type="entry name" value="PROTEIN TONB-RELATED"/>
    <property type="match status" value="1"/>
</dbReference>
<proteinExistence type="predicted"/>
<dbReference type="PANTHER" id="PTHR33446:SF2">
    <property type="entry name" value="PROTEIN TONB"/>
    <property type="match status" value="1"/>
</dbReference>
<dbReference type="GO" id="GO:0098797">
    <property type="term" value="C:plasma membrane protein complex"/>
    <property type="evidence" value="ECO:0007669"/>
    <property type="project" value="TreeGrafter"/>
</dbReference>
<dbReference type="PROSITE" id="PS52015">
    <property type="entry name" value="TONB_CTD"/>
    <property type="match status" value="1"/>
</dbReference>
<accession>A0A212JSV9</accession>
<dbReference type="SUPFAM" id="SSF74653">
    <property type="entry name" value="TolA/TonB C-terminal domain"/>
    <property type="match status" value="1"/>
</dbReference>
<reference evidence="2" key="1">
    <citation type="submission" date="2016-04" db="EMBL/GenBank/DDBJ databases">
        <authorList>
            <person name="Evans L.H."/>
            <person name="Alamgir A."/>
            <person name="Owens N."/>
            <person name="Weber N.D."/>
            <person name="Virtaneva K."/>
            <person name="Barbian K."/>
            <person name="Babar A."/>
            <person name="Rosenke K."/>
        </authorList>
    </citation>
    <scope>NUCLEOTIDE SEQUENCE</scope>
    <source>
        <strain evidence="2">86-1</strain>
    </source>
</reference>
<sequence length="300" mass="33252">MKLKSYNILFCLFSFLADKTNGSPIFVKYKLLLGTLIIGIAGTTAQAQRKVEISCYDTIPPRVPQNKEITTRTTASLEKQNNRRDSLIEIKGRVKDEHGDFIAGVSIVVKGTINGIVSDIDGAFSIMAKSTDKLVFSFVGMESREMSVSTMSGGEAIITMKDSEMILCYEVIVVSTPKFRDDIYSPGVKPITKISYNEISKKPVSPVGDLGSFQKWVQGNIRYSEQMKKDNVNGEVILSFAIDRKGRLVDEKVIGKLSKDADEEALRSLSLSGVWEPGIHYDGKPVKTTMTISLNFRDEK</sequence>
<dbReference type="AlphaFoldDB" id="A0A212JSV9"/>
<dbReference type="SUPFAM" id="SSF49464">
    <property type="entry name" value="Carboxypeptidase regulatory domain-like"/>
    <property type="match status" value="1"/>
</dbReference>
<gene>
    <name evidence="2" type="ORF">KL86DYS1_30333</name>
</gene>
<organism evidence="2">
    <name type="scientific">uncultured Dysgonomonas sp</name>
    <dbReference type="NCBI Taxonomy" id="206096"/>
    <lineage>
        <taxon>Bacteria</taxon>
        <taxon>Pseudomonadati</taxon>
        <taxon>Bacteroidota</taxon>
        <taxon>Bacteroidia</taxon>
        <taxon>Bacteroidales</taxon>
        <taxon>Dysgonomonadaceae</taxon>
        <taxon>Dysgonomonas</taxon>
        <taxon>environmental samples</taxon>
    </lineage>
</organism>
<name>A0A212JSV9_9BACT</name>
<dbReference type="Pfam" id="PF03544">
    <property type="entry name" value="TonB_C"/>
    <property type="match status" value="1"/>
</dbReference>